<dbReference type="RefSeq" id="WP_305977315.1">
    <property type="nucleotide sequence ID" value="NZ_JAPJDZ010000104.1"/>
</dbReference>
<feature type="domain" description="Transposase IS801/IS1294" evidence="1">
    <location>
        <begin position="141"/>
        <end position="302"/>
    </location>
</feature>
<dbReference type="EMBL" id="JAPJDZ010000104">
    <property type="protein sequence ID" value="MDP5138152.1"/>
    <property type="molecule type" value="Genomic_DNA"/>
</dbReference>
<dbReference type="Pfam" id="PF14319">
    <property type="entry name" value="Zn_Tnp_IS91"/>
    <property type="match status" value="1"/>
</dbReference>
<gene>
    <name evidence="3" type="ORF">ORJ04_19580</name>
</gene>
<dbReference type="PANTHER" id="PTHR37023:SF1">
    <property type="entry name" value="ISSOD25 TRANSPOSASE TNPA_ISSOD25"/>
    <property type="match status" value="1"/>
</dbReference>
<feature type="domain" description="Transposase zinc-binding" evidence="2">
    <location>
        <begin position="9"/>
        <end position="99"/>
    </location>
</feature>
<keyword evidence="4" id="KW-1185">Reference proteome</keyword>
<evidence type="ECO:0000313" key="3">
    <source>
        <dbReference type="EMBL" id="MDP5138152.1"/>
    </source>
</evidence>
<accession>A0ABT9I448</accession>
<sequence>MMSSLAAILREQHADFIRVYGARMRTVHHRAIAHILACHTPQCGEIHSHCKDCQQDTVHYCSCGDRFCPACQHNANSDWLARQQQKLLPVNYYLVTFTVPRQLRLFIWHHQTWAYPALFECAVATLQSFFTRDKKLQGHAGLTAVLHTHARNLDYHPHVHLIVPAGSLNKRRNLWREKSSNYLFKADNLAEVFRAKFIHALTQAGYRLPYQSPKKWNADCECVGSGNSALTYLARYLYRGVISEDNILSYQHGRVTFRYKNSTTKQYQRITEPAVDFLWRVLQHVLPKGFRRTRDYGFLHGNARRTLLRIQLLLKVRLSPPPGRQLSKKCCPHCHGQLHIIWLKHRWQATIDTQTAHVKRTN</sequence>
<comment type="caution">
    <text evidence="3">The sequence shown here is derived from an EMBL/GenBank/DDBJ whole genome shotgun (WGS) entry which is preliminary data.</text>
</comment>
<dbReference type="Proteomes" id="UP001231109">
    <property type="component" value="Unassembled WGS sequence"/>
</dbReference>
<evidence type="ECO:0000259" key="2">
    <source>
        <dbReference type="Pfam" id="PF14319"/>
    </source>
</evidence>
<name>A0ABT9I448_9GAMM</name>
<reference evidence="3 4" key="1">
    <citation type="submission" date="2022-11" db="EMBL/GenBank/DDBJ databases">
        <title>Viruses from the air-sea interface of a natural surface slick.</title>
        <authorList>
            <person name="Rahlff J."/>
            <person name="Holmfeldt K."/>
        </authorList>
    </citation>
    <scope>NUCLEOTIDE SEQUENCE [LARGE SCALE GENOMIC DNA]</scope>
    <source>
        <strain evidence="3 4">SMS4</strain>
    </source>
</reference>
<dbReference type="Pfam" id="PF04986">
    <property type="entry name" value="Y2_Tnp"/>
    <property type="match status" value="1"/>
</dbReference>
<evidence type="ECO:0000259" key="1">
    <source>
        <dbReference type="Pfam" id="PF04986"/>
    </source>
</evidence>
<protein>
    <submittedName>
        <fullName evidence="3">Transposase</fullName>
    </submittedName>
</protein>
<evidence type="ECO:0000313" key="4">
    <source>
        <dbReference type="Proteomes" id="UP001231109"/>
    </source>
</evidence>
<organism evidence="3 4">
    <name type="scientific">Rheinheimera baltica</name>
    <dbReference type="NCBI Taxonomy" id="67576"/>
    <lineage>
        <taxon>Bacteria</taxon>
        <taxon>Pseudomonadati</taxon>
        <taxon>Pseudomonadota</taxon>
        <taxon>Gammaproteobacteria</taxon>
        <taxon>Chromatiales</taxon>
        <taxon>Chromatiaceae</taxon>
        <taxon>Rheinheimera</taxon>
    </lineage>
</organism>
<dbReference type="InterPro" id="IPR026889">
    <property type="entry name" value="Zn_Tnp"/>
</dbReference>
<dbReference type="PANTHER" id="PTHR37023">
    <property type="entry name" value="TRANSPOSASE"/>
    <property type="match status" value="1"/>
</dbReference>
<proteinExistence type="predicted"/>
<dbReference type="InterPro" id="IPR007069">
    <property type="entry name" value="Transposase_32"/>
</dbReference>